<name>A0A0F9BYF7_9ZZZZ</name>
<keyword evidence="1" id="KW-0472">Membrane</keyword>
<keyword evidence="1" id="KW-0812">Transmembrane</keyword>
<evidence type="ECO:0000256" key="1">
    <source>
        <dbReference type="SAM" id="Phobius"/>
    </source>
</evidence>
<feature type="transmembrane region" description="Helical" evidence="1">
    <location>
        <begin position="32"/>
        <end position="53"/>
    </location>
</feature>
<organism evidence="2">
    <name type="scientific">marine sediment metagenome</name>
    <dbReference type="NCBI Taxonomy" id="412755"/>
    <lineage>
        <taxon>unclassified sequences</taxon>
        <taxon>metagenomes</taxon>
        <taxon>ecological metagenomes</taxon>
    </lineage>
</organism>
<gene>
    <name evidence="2" type="ORF">LCGC14_2389950</name>
</gene>
<sequence length="102" mass="11450">MDIRIIAIFIAAGIAFWVYNDAQKWGHRTNAAIGWSVGVFLLLIIFLPLYLIIELRRARRLIESTGTGLSGISTSCEFCGKSYNGNPTYCPHCGHMVRKYNP</sequence>
<proteinExistence type="predicted"/>
<keyword evidence="1" id="KW-1133">Transmembrane helix</keyword>
<dbReference type="AlphaFoldDB" id="A0A0F9BYF7"/>
<dbReference type="EMBL" id="LAZR01035642">
    <property type="protein sequence ID" value="KKL26970.1"/>
    <property type="molecule type" value="Genomic_DNA"/>
</dbReference>
<accession>A0A0F9BYF7</accession>
<protein>
    <recommendedName>
        <fullName evidence="3">Zinc ribbon domain-containing protein</fullName>
    </recommendedName>
</protein>
<comment type="caution">
    <text evidence="2">The sequence shown here is derived from an EMBL/GenBank/DDBJ whole genome shotgun (WGS) entry which is preliminary data.</text>
</comment>
<reference evidence="2" key="1">
    <citation type="journal article" date="2015" name="Nature">
        <title>Complex archaea that bridge the gap between prokaryotes and eukaryotes.</title>
        <authorList>
            <person name="Spang A."/>
            <person name="Saw J.H."/>
            <person name="Jorgensen S.L."/>
            <person name="Zaremba-Niedzwiedzka K."/>
            <person name="Martijn J."/>
            <person name="Lind A.E."/>
            <person name="van Eijk R."/>
            <person name="Schleper C."/>
            <person name="Guy L."/>
            <person name="Ettema T.J."/>
        </authorList>
    </citation>
    <scope>NUCLEOTIDE SEQUENCE</scope>
</reference>
<evidence type="ECO:0000313" key="2">
    <source>
        <dbReference type="EMBL" id="KKL26970.1"/>
    </source>
</evidence>
<evidence type="ECO:0008006" key="3">
    <source>
        <dbReference type="Google" id="ProtNLM"/>
    </source>
</evidence>